<protein>
    <submittedName>
        <fullName evidence="2">Uncharacterized protein</fullName>
    </submittedName>
</protein>
<dbReference type="RefSeq" id="WP_353711254.1">
    <property type="nucleotide sequence ID" value="NZ_CP159279.1"/>
</dbReference>
<proteinExistence type="predicted"/>
<gene>
    <name evidence="2" type="ORF">ABRP34_18250</name>
</gene>
<keyword evidence="1" id="KW-1133">Transmembrane helix</keyword>
<accession>A0AAU8EQ46</accession>
<evidence type="ECO:0000313" key="2">
    <source>
        <dbReference type="EMBL" id="XCH10740.1"/>
    </source>
</evidence>
<keyword evidence="1" id="KW-0812">Transmembrane</keyword>
<dbReference type="EMBL" id="CP159279">
    <property type="protein sequence ID" value="XCH10740.1"/>
    <property type="molecule type" value="Genomic_DNA"/>
</dbReference>
<name>A0AAU8EQ46_9MICC</name>
<feature type="transmembrane region" description="Helical" evidence="1">
    <location>
        <begin position="12"/>
        <end position="34"/>
    </location>
</feature>
<organism evidence="2">
    <name type="scientific">Arthrobacter sp. K5</name>
    <dbReference type="NCBI Taxonomy" id="2839623"/>
    <lineage>
        <taxon>Bacteria</taxon>
        <taxon>Bacillati</taxon>
        <taxon>Actinomycetota</taxon>
        <taxon>Actinomycetes</taxon>
        <taxon>Micrococcales</taxon>
        <taxon>Micrococcaceae</taxon>
        <taxon>Arthrobacter</taxon>
    </lineage>
</organism>
<keyword evidence="1" id="KW-0472">Membrane</keyword>
<reference evidence="2" key="1">
    <citation type="submission" date="2024-06" db="EMBL/GenBank/DDBJ databases">
        <title>Biodegradation of dimethachlon by Arthrobacter sp. K5: mechanistic insights and ecological implications.</title>
        <authorList>
            <person name="Hu S."/>
            <person name="Lu P."/>
        </authorList>
    </citation>
    <scope>NUCLEOTIDE SEQUENCE</scope>
    <source>
        <strain evidence="2">K5</strain>
    </source>
</reference>
<feature type="transmembrane region" description="Helical" evidence="1">
    <location>
        <begin position="40"/>
        <end position="60"/>
    </location>
</feature>
<sequence>MDQATIVNYALGYIAVAVAVFLMFLPALAVFGLLLLGAGAVQVVVLLIHAMAAGLYRAALRMYQHLRDRWQSSHGGRLAAH</sequence>
<dbReference type="AlphaFoldDB" id="A0AAU8EQ46"/>
<evidence type="ECO:0000256" key="1">
    <source>
        <dbReference type="SAM" id="Phobius"/>
    </source>
</evidence>